<dbReference type="SUPFAM" id="SSF54631">
    <property type="entry name" value="CBS-domain pair"/>
    <property type="match status" value="1"/>
</dbReference>
<protein>
    <submittedName>
        <fullName evidence="14">Voltage-gated ClC-type chloride channel ClcB</fullName>
    </submittedName>
</protein>
<feature type="transmembrane region" description="Helical" evidence="12">
    <location>
        <begin position="435"/>
        <end position="458"/>
    </location>
</feature>
<keyword evidence="7" id="KW-0486">Methionine biosynthesis</keyword>
<dbReference type="SMART" id="SM00116">
    <property type="entry name" value="CBS"/>
    <property type="match status" value="2"/>
</dbReference>
<dbReference type="InterPro" id="IPR046342">
    <property type="entry name" value="CBS_dom_sf"/>
</dbReference>
<evidence type="ECO:0000256" key="12">
    <source>
        <dbReference type="SAM" id="Phobius"/>
    </source>
</evidence>
<dbReference type="PANTHER" id="PTHR43427:SF6">
    <property type="entry name" value="CHLORIDE CHANNEL PROTEIN CLC-E"/>
    <property type="match status" value="1"/>
</dbReference>
<keyword evidence="6 12" id="KW-0472">Membrane</keyword>
<keyword evidence="10" id="KW-0407">Ion channel</keyword>
<feature type="transmembrane region" description="Helical" evidence="12">
    <location>
        <begin position="321"/>
        <end position="340"/>
    </location>
</feature>
<dbReference type="Gene3D" id="1.10.3080.10">
    <property type="entry name" value="Clc chloride channel"/>
    <property type="match status" value="1"/>
</dbReference>
<evidence type="ECO:0000256" key="6">
    <source>
        <dbReference type="ARBA" id="ARBA00023136"/>
    </source>
</evidence>
<keyword evidence="7" id="KW-0028">Amino-acid biosynthesis</keyword>
<feature type="transmembrane region" description="Helical" evidence="12">
    <location>
        <begin position="213"/>
        <end position="234"/>
    </location>
</feature>
<evidence type="ECO:0000256" key="5">
    <source>
        <dbReference type="ARBA" id="ARBA00023065"/>
    </source>
</evidence>
<dbReference type="InterPro" id="IPR000644">
    <property type="entry name" value="CBS_dom"/>
</dbReference>
<evidence type="ECO:0000256" key="9">
    <source>
        <dbReference type="ARBA" id="ARBA00023214"/>
    </source>
</evidence>
<evidence type="ECO:0000313" key="14">
    <source>
        <dbReference type="EMBL" id="QNO53147.1"/>
    </source>
</evidence>
<dbReference type="PROSITE" id="PS51371">
    <property type="entry name" value="CBS"/>
    <property type="match status" value="2"/>
</dbReference>
<keyword evidence="3 12" id="KW-0812">Transmembrane</keyword>
<feature type="transmembrane region" description="Helical" evidence="12">
    <location>
        <begin position="16"/>
        <end position="44"/>
    </location>
</feature>
<keyword evidence="11" id="KW-0129">CBS domain</keyword>
<dbReference type="Pfam" id="PF00654">
    <property type="entry name" value="Voltage_CLC"/>
    <property type="match status" value="1"/>
</dbReference>
<evidence type="ECO:0000256" key="7">
    <source>
        <dbReference type="ARBA" id="ARBA00023167"/>
    </source>
</evidence>
<keyword evidence="2" id="KW-0813">Transport</keyword>
<keyword evidence="4 12" id="KW-1133">Transmembrane helix</keyword>
<dbReference type="AlphaFoldDB" id="A0A7G9YYR3"/>
<evidence type="ECO:0000256" key="4">
    <source>
        <dbReference type="ARBA" id="ARBA00022989"/>
    </source>
</evidence>
<keyword evidence="9" id="KW-0868">Chloride</keyword>
<evidence type="ECO:0000256" key="2">
    <source>
        <dbReference type="ARBA" id="ARBA00022448"/>
    </source>
</evidence>
<evidence type="ECO:0000256" key="1">
    <source>
        <dbReference type="ARBA" id="ARBA00004141"/>
    </source>
</evidence>
<evidence type="ECO:0000256" key="3">
    <source>
        <dbReference type="ARBA" id="ARBA00022692"/>
    </source>
</evidence>
<gene>
    <name evidence="14" type="primary">clcB</name>
    <name evidence="14" type="ORF">GJIJNDME_00033</name>
</gene>
<sequence length="623" mass="67739">MAGEIRYFGTWAKQTFYYAITGVLVGLAIAGFFFALNFFAPLFLEFLGGYYPPSPENEPHFFAFTPLLGDAFANPFLLILLALIPALGGLICGLIKYKILPVDKPELHETDVFIDGFHNEKGVIKGKTGLVRGICSVLTISSGGSAGREGPSAMVGATVGSVFSRFSKLEERERRKIVSAAAGAGIAAIFKSPLGGAFFGIETLYKRDMEIEALVPAIICSITAYIVSSSFLGLGHLYEIGEYDIAALLKPFSLLLFLVLGIACVPFVIAFAKLLEISRSFFFEKLKIPDYLKPGIGGLMLGILFIIGYLIVNPRHEVEKGIGIASGIFGGGYGFIQLTFYGELTLSVLAFIAVAKIVATALTLGSGGSGGSFIPSLTMGAALGGAIGQILSFFFPETVGNPWIFSLIGAAAFFGAAANAPLTALFIVCEISGSYTLFVPALLAIIPAYSLVGKWTIYPEQYEVRKESPAHRREFMVDILEGIKVKDAYMKDVLTIPADKTVKEGLYFAEEMGHMTYPVVDKDGKMVGITTIMALEKQREEGADYRKIGLTCVKEQDVIVAYPDEFLEDVLHKMDTYNVGRLPVMKKEREEEKGLEELVGIISRSDIIREHCRRWSRIKGESS</sequence>
<name>A0A7G9YYR3_9EURY</name>
<dbReference type="SUPFAM" id="SSF81340">
    <property type="entry name" value="Clc chloride channel"/>
    <property type="match status" value="1"/>
</dbReference>
<feature type="transmembrane region" description="Helical" evidence="12">
    <location>
        <begin position="402"/>
        <end position="428"/>
    </location>
</feature>
<feature type="transmembrane region" description="Helical" evidence="12">
    <location>
        <begin position="295"/>
        <end position="312"/>
    </location>
</feature>
<dbReference type="PANTHER" id="PTHR43427">
    <property type="entry name" value="CHLORIDE CHANNEL PROTEIN CLC-E"/>
    <property type="match status" value="1"/>
</dbReference>
<proteinExistence type="predicted"/>
<dbReference type="GO" id="GO:0005254">
    <property type="term" value="F:chloride channel activity"/>
    <property type="evidence" value="ECO:0007669"/>
    <property type="project" value="UniProtKB-KW"/>
</dbReference>
<dbReference type="InterPro" id="IPR001807">
    <property type="entry name" value="ClC"/>
</dbReference>
<dbReference type="GO" id="GO:0034707">
    <property type="term" value="C:chloride channel complex"/>
    <property type="evidence" value="ECO:0007669"/>
    <property type="project" value="UniProtKB-KW"/>
</dbReference>
<feature type="transmembrane region" description="Helical" evidence="12">
    <location>
        <begin position="76"/>
        <end position="95"/>
    </location>
</feature>
<keyword evidence="5" id="KW-0406">Ion transport</keyword>
<accession>A0A7G9YYR3</accession>
<feature type="transmembrane region" description="Helical" evidence="12">
    <location>
        <begin position="346"/>
        <end position="365"/>
    </location>
</feature>
<evidence type="ECO:0000256" key="11">
    <source>
        <dbReference type="PROSITE-ProRule" id="PRU00703"/>
    </source>
</evidence>
<dbReference type="CDD" id="cd00400">
    <property type="entry name" value="Voltage_gated_ClC"/>
    <property type="match status" value="1"/>
</dbReference>
<dbReference type="EMBL" id="MT631532">
    <property type="protein sequence ID" value="QNO53147.1"/>
    <property type="molecule type" value="Genomic_DNA"/>
</dbReference>
<feature type="transmembrane region" description="Helical" evidence="12">
    <location>
        <begin position="177"/>
        <end position="201"/>
    </location>
</feature>
<dbReference type="PRINTS" id="PR00762">
    <property type="entry name" value="CLCHANNEL"/>
</dbReference>
<evidence type="ECO:0000259" key="13">
    <source>
        <dbReference type="PROSITE" id="PS51371"/>
    </source>
</evidence>
<keyword evidence="8" id="KW-0869">Chloride channel</keyword>
<dbReference type="InterPro" id="IPR050368">
    <property type="entry name" value="ClC-type_chloride_channel"/>
</dbReference>
<feature type="domain" description="CBS" evidence="13">
    <location>
        <begin position="489"/>
        <end position="545"/>
    </location>
</feature>
<reference evidence="14" key="1">
    <citation type="submission" date="2020-06" db="EMBL/GenBank/DDBJ databases">
        <title>Unique genomic features of the anaerobic methanotrophic archaea.</title>
        <authorList>
            <person name="Chadwick G.L."/>
            <person name="Skennerton C.T."/>
            <person name="Laso-Perez R."/>
            <person name="Leu A.O."/>
            <person name="Speth D.R."/>
            <person name="Yu H."/>
            <person name="Morgan-Lang C."/>
            <person name="Hatzenpichler R."/>
            <person name="Goudeau D."/>
            <person name="Malmstrom R."/>
            <person name="Brazelton W.J."/>
            <person name="Woyke T."/>
            <person name="Hallam S.J."/>
            <person name="Tyson G.W."/>
            <person name="Wegener G."/>
            <person name="Boetius A."/>
            <person name="Orphan V."/>
        </authorList>
    </citation>
    <scope>NUCLEOTIDE SEQUENCE</scope>
</reference>
<feature type="domain" description="CBS" evidence="13">
    <location>
        <begin position="553"/>
        <end position="617"/>
    </location>
</feature>
<organism evidence="14">
    <name type="scientific">Candidatus Methanophagaceae archaeon ANME-1 ERB6</name>
    <dbReference type="NCBI Taxonomy" id="2759912"/>
    <lineage>
        <taxon>Archaea</taxon>
        <taxon>Methanobacteriati</taxon>
        <taxon>Methanobacteriota</taxon>
        <taxon>Stenosarchaea group</taxon>
        <taxon>Methanomicrobia</taxon>
        <taxon>Candidatus Methanophagales</taxon>
        <taxon>Candidatus Methanophagaceae</taxon>
    </lineage>
</organism>
<dbReference type="InterPro" id="IPR014743">
    <property type="entry name" value="Cl-channel_core"/>
</dbReference>
<feature type="transmembrane region" description="Helical" evidence="12">
    <location>
        <begin position="377"/>
        <end position="396"/>
    </location>
</feature>
<dbReference type="Pfam" id="PF00571">
    <property type="entry name" value="CBS"/>
    <property type="match status" value="2"/>
</dbReference>
<evidence type="ECO:0000256" key="10">
    <source>
        <dbReference type="ARBA" id="ARBA00023303"/>
    </source>
</evidence>
<dbReference type="Gene3D" id="3.10.580.10">
    <property type="entry name" value="CBS-domain"/>
    <property type="match status" value="1"/>
</dbReference>
<dbReference type="GO" id="GO:0009086">
    <property type="term" value="P:methionine biosynthetic process"/>
    <property type="evidence" value="ECO:0007669"/>
    <property type="project" value="UniProtKB-KW"/>
</dbReference>
<evidence type="ECO:0000256" key="8">
    <source>
        <dbReference type="ARBA" id="ARBA00023173"/>
    </source>
</evidence>
<feature type="transmembrane region" description="Helical" evidence="12">
    <location>
        <begin position="254"/>
        <end position="275"/>
    </location>
</feature>
<comment type="subcellular location">
    <subcellularLocation>
        <location evidence="1">Membrane</location>
        <topology evidence="1">Multi-pass membrane protein</topology>
    </subcellularLocation>
</comment>